<evidence type="ECO:0000259" key="1">
    <source>
        <dbReference type="Pfam" id="PF03496"/>
    </source>
</evidence>
<evidence type="ECO:0000313" key="2">
    <source>
        <dbReference type="EMBL" id="ADY54704.1"/>
    </source>
</evidence>
<dbReference type="KEGG" id="sgy:Sgly_0338"/>
<reference evidence="2 3" key="1">
    <citation type="journal article" date="2011" name="Stand. Genomic Sci.">
        <title>Complete genome sequence of Syntrophobotulus glycolicus type strain (FlGlyR).</title>
        <authorList>
            <person name="Han C."/>
            <person name="Mwirichia R."/>
            <person name="Chertkov O."/>
            <person name="Held B."/>
            <person name="Lapidus A."/>
            <person name="Nolan M."/>
            <person name="Lucas S."/>
            <person name="Hammon N."/>
            <person name="Deshpande S."/>
            <person name="Cheng J.F."/>
            <person name="Tapia R."/>
            <person name="Goodwin L."/>
            <person name="Pitluck S."/>
            <person name="Huntemann M."/>
            <person name="Liolios K."/>
            <person name="Ivanova N."/>
            <person name="Pagani I."/>
            <person name="Mavromatis K."/>
            <person name="Ovchinikova G."/>
            <person name="Pati A."/>
            <person name="Chen A."/>
            <person name="Palaniappan K."/>
            <person name="Land M."/>
            <person name="Hauser L."/>
            <person name="Brambilla E.M."/>
            <person name="Rohde M."/>
            <person name="Spring S."/>
            <person name="Sikorski J."/>
            <person name="Goker M."/>
            <person name="Woyke T."/>
            <person name="Bristow J."/>
            <person name="Eisen J.A."/>
            <person name="Markowitz V."/>
            <person name="Hugenholtz P."/>
            <person name="Kyrpides N.C."/>
            <person name="Klenk H.P."/>
            <person name="Detter J.C."/>
        </authorList>
    </citation>
    <scope>NUCLEOTIDE SEQUENCE [LARGE SCALE GENOMIC DNA]</scope>
    <source>
        <strain evidence="3">DSM 8271 / FlGlyR</strain>
    </source>
</reference>
<dbReference type="HOGENOM" id="CLU_451212_0_0_9"/>
<dbReference type="STRING" id="645991.Sgly_0338"/>
<dbReference type="RefSeq" id="WP_013623575.1">
    <property type="nucleotide sequence ID" value="NC_015172.1"/>
</dbReference>
<name>F0SXF8_SYNGF</name>
<dbReference type="GO" id="GO:0005198">
    <property type="term" value="F:structural molecule activity"/>
    <property type="evidence" value="ECO:0007669"/>
    <property type="project" value="InterPro"/>
</dbReference>
<sequence length="605" mass="67133">MLKPKYLEQLPDNMVELYSHAEMDILADMARRISTYDYFIPAAQWQYKKLIEMGNYHNSVVQTLSALTGKTTEEIRFLMQEAGQKALAFDDSIYRKAGLDPPPLSSSPALRDVLMTGVQKTNGLFENLTSTTANTSSKQFENALDQAYMQITSGAFDYNTAIRNTIKGLAEKGIASIEYPTGRVAYIETAVRRATITGVNQTALKLQDARADEMGCDLVETSAHAGARPSHAAWQGKVFSRSGTHRKYPDFVKSTGYGTGPGLGGWYCRHSWFPFFEGLSSAAYDKEDLTEMNARNIDYNGDKLTEYEASQKQRHIERQIRKWKREYVGMEAAGQPTEEAAAKISQWQRTQKDFLEQTGLKRQGDREQIAGFGKSDAAKARAKARKAAAGVVNTGKSGIMVSGMAPVPSAGGSFSILDANGYRELRKTAGKISKADLHTIWDHSNGYIQTGNSWTINAAMRSGTVNKLPTETKKTIQVLRSVIDNNVTDRDFMAVRFADNNYLDAVFGPQFIKTTAAKTAQALKDNCIGQIIEEKSFVSVSLDEKKNVFRGKDVKLKLEIPDGANIYVSSNFQESEGIMKDGLRYVLRDVEYLNGQVELTVRAIL</sequence>
<dbReference type="eggNOG" id="COG2369">
    <property type="taxonomic scope" value="Bacteria"/>
</dbReference>
<dbReference type="Pfam" id="PF06152">
    <property type="entry name" value="Phage_min_cap2"/>
    <property type="match status" value="1"/>
</dbReference>
<dbReference type="GO" id="GO:0005576">
    <property type="term" value="C:extracellular region"/>
    <property type="evidence" value="ECO:0007669"/>
    <property type="project" value="InterPro"/>
</dbReference>
<protein>
    <submittedName>
        <fullName evidence="2">Minor capsid 2 protein</fullName>
    </submittedName>
</protein>
<reference evidence="3" key="2">
    <citation type="submission" date="2011-02" db="EMBL/GenBank/DDBJ databases">
        <title>The complete genome of Syntrophobotulus glycolicus DSM 8271.</title>
        <authorList>
            <person name="Lucas S."/>
            <person name="Copeland A."/>
            <person name="Lapidus A."/>
            <person name="Bruce D."/>
            <person name="Goodwin L."/>
            <person name="Pitluck S."/>
            <person name="Kyrpides N."/>
            <person name="Mavromatis K."/>
            <person name="Pagani I."/>
            <person name="Ivanova N."/>
            <person name="Mikhailova N."/>
            <person name="Chertkov O."/>
            <person name="Held B."/>
            <person name="Detter J.C."/>
            <person name="Tapia R."/>
            <person name="Han C."/>
            <person name="Land M."/>
            <person name="Hauser L."/>
            <person name="Markowitz V."/>
            <person name="Cheng J.-F."/>
            <person name="Hugenholtz P."/>
            <person name="Woyke T."/>
            <person name="Wu D."/>
            <person name="Spring S."/>
            <person name="Schroeder M."/>
            <person name="Brambilla E."/>
            <person name="Klenk H.-P."/>
            <person name="Eisen J.A."/>
        </authorList>
    </citation>
    <scope>NUCLEOTIDE SEQUENCE [LARGE SCALE GENOMIC DNA]</scope>
    <source>
        <strain evidence="3">DSM 8271 / FlGlyR</strain>
    </source>
</reference>
<keyword evidence="3" id="KW-1185">Reference proteome</keyword>
<dbReference type="AlphaFoldDB" id="F0SXF8"/>
<dbReference type="InterPro" id="IPR009319">
    <property type="entry name" value="Phage_A118_VSP1"/>
</dbReference>
<gene>
    <name evidence="2" type="ordered locus">Sgly_0338</name>
</gene>
<dbReference type="SUPFAM" id="SSF56399">
    <property type="entry name" value="ADP-ribosylation"/>
    <property type="match status" value="1"/>
</dbReference>
<accession>F0SXF8</accession>
<dbReference type="InterPro" id="IPR003540">
    <property type="entry name" value="ADP-ribosyltransferase"/>
</dbReference>
<dbReference type="PROSITE" id="PS51996">
    <property type="entry name" value="TR_MART"/>
    <property type="match status" value="1"/>
</dbReference>
<evidence type="ECO:0000313" key="3">
    <source>
        <dbReference type="Proteomes" id="UP000007488"/>
    </source>
</evidence>
<dbReference type="Pfam" id="PF03496">
    <property type="entry name" value="ADPrib_exo_Tox"/>
    <property type="match status" value="1"/>
</dbReference>
<dbReference type="OrthoDB" id="3197444at2"/>
<feature type="domain" description="ADP ribosyltransferase" evidence="1">
    <location>
        <begin position="451"/>
        <end position="569"/>
    </location>
</feature>
<dbReference type="Gene3D" id="3.90.176.10">
    <property type="entry name" value="Toxin ADP-ribosyltransferase, Chain A, domain 1"/>
    <property type="match status" value="1"/>
</dbReference>
<proteinExistence type="predicted"/>
<organism evidence="2 3">
    <name type="scientific">Syntrophobotulus glycolicus (strain DSM 8271 / FlGlyR)</name>
    <dbReference type="NCBI Taxonomy" id="645991"/>
    <lineage>
        <taxon>Bacteria</taxon>
        <taxon>Bacillati</taxon>
        <taxon>Bacillota</taxon>
        <taxon>Clostridia</taxon>
        <taxon>Eubacteriales</taxon>
        <taxon>Desulfitobacteriaceae</taxon>
        <taxon>Syntrophobotulus</taxon>
    </lineage>
</organism>
<dbReference type="EMBL" id="CP002547">
    <property type="protein sequence ID" value="ADY54704.1"/>
    <property type="molecule type" value="Genomic_DNA"/>
</dbReference>
<dbReference type="Proteomes" id="UP000007488">
    <property type="component" value="Chromosome"/>
</dbReference>